<sequence>MEHIHFKDLKIGQITRSSGVFSGKNQQGYWSSKKKENQGFGTISGKENKAIDHINIASDPDRFDP</sequence>
<gene>
    <name evidence="2" type="ORF">EV207_11421</name>
</gene>
<evidence type="ECO:0000256" key="1">
    <source>
        <dbReference type="SAM" id="MobiDB-lite"/>
    </source>
</evidence>
<dbReference type="Proteomes" id="UP000295416">
    <property type="component" value="Unassembled WGS sequence"/>
</dbReference>
<comment type="caution">
    <text evidence="2">The sequence shown here is derived from an EMBL/GenBank/DDBJ whole genome shotgun (WGS) entry which is preliminary data.</text>
</comment>
<keyword evidence="3" id="KW-1185">Reference proteome</keyword>
<reference evidence="2 3" key="1">
    <citation type="submission" date="2019-03" db="EMBL/GenBank/DDBJ databases">
        <title>Genomic Encyclopedia of Type Strains, Phase IV (KMG-IV): sequencing the most valuable type-strain genomes for metagenomic binning, comparative biology and taxonomic classification.</title>
        <authorList>
            <person name="Goeker M."/>
        </authorList>
    </citation>
    <scope>NUCLEOTIDE SEQUENCE [LARGE SCALE GENOMIC DNA]</scope>
    <source>
        <strain evidence="2 3">DSM 19377</strain>
    </source>
</reference>
<evidence type="ECO:0000313" key="2">
    <source>
        <dbReference type="EMBL" id="TCP28899.1"/>
    </source>
</evidence>
<evidence type="ECO:0008006" key="4">
    <source>
        <dbReference type="Google" id="ProtNLM"/>
    </source>
</evidence>
<name>A0A4R2P2E8_9BACL</name>
<evidence type="ECO:0000313" key="3">
    <source>
        <dbReference type="Proteomes" id="UP000295416"/>
    </source>
</evidence>
<feature type="region of interest" description="Disordered" evidence="1">
    <location>
        <begin position="17"/>
        <end position="46"/>
    </location>
</feature>
<feature type="compositionally biased region" description="Polar residues" evidence="1">
    <location>
        <begin position="17"/>
        <end position="30"/>
    </location>
</feature>
<accession>A0A4R2P2E8</accession>
<dbReference type="RefSeq" id="WP_132746204.1">
    <property type="nucleotide sequence ID" value="NZ_SLXK01000014.1"/>
</dbReference>
<dbReference type="AlphaFoldDB" id="A0A4R2P2E8"/>
<dbReference type="OrthoDB" id="2666601at2"/>
<protein>
    <recommendedName>
        <fullName evidence="4">Spore germination protein GerPA/GerPF</fullName>
    </recommendedName>
</protein>
<proteinExistence type="predicted"/>
<dbReference type="EMBL" id="SLXK01000014">
    <property type="protein sequence ID" value="TCP28899.1"/>
    <property type="molecule type" value="Genomic_DNA"/>
</dbReference>
<organism evidence="2 3">
    <name type="scientific">Scopulibacillus darangshiensis</name>
    <dbReference type="NCBI Taxonomy" id="442528"/>
    <lineage>
        <taxon>Bacteria</taxon>
        <taxon>Bacillati</taxon>
        <taxon>Bacillota</taxon>
        <taxon>Bacilli</taxon>
        <taxon>Bacillales</taxon>
        <taxon>Sporolactobacillaceae</taxon>
        <taxon>Scopulibacillus</taxon>
    </lineage>
</organism>